<accession>A0A923RMM6</accession>
<comment type="caution">
    <text evidence="9">The sequence shown here is derived from an EMBL/GenBank/DDBJ whole genome shotgun (WGS) entry which is preliminary data.</text>
</comment>
<comment type="subcellular location">
    <subcellularLocation>
        <location evidence="1 7">Cell membrane</location>
        <topology evidence="1 7">Multi-pass membrane protein</topology>
    </subcellularLocation>
</comment>
<evidence type="ECO:0000256" key="1">
    <source>
        <dbReference type="ARBA" id="ARBA00004651"/>
    </source>
</evidence>
<dbReference type="EMBL" id="JACOOR010000006">
    <property type="protein sequence ID" value="MBC5660458.1"/>
    <property type="molecule type" value="Genomic_DNA"/>
</dbReference>
<proteinExistence type="inferred from homology"/>
<dbReference type="Proteomes" id="UP000649345">
    <property type="component" value="Unassembled WGS sequence"/>
</dbReference>
<sequence>MYKKKQKIAGFIGVIAKILICLIFLFPFLWMISISLQTATESSRAPITFIPASPQWQNFVTAWNMAPFGLYLKNSIIIIFSIVILQSLVMVPAAYAFAKFKFKGRGFLFGLVLVAFMMPVQVTFLPVYYMMGDWRLVNTLIPQILPHMTNAFGIFLLRQYFMQVPDELLEAARLDNASELKILGKIMLPMSKPAISAIALLSFVGHWNDYFWPLMMTRADAVRPLTVGIAALKDAEGNNNWNVIMAGNMFLVMPLVLIYIFASKFIINSFTYSGIK</sequence>
<evidence type="ECO:0000256" key="7">
    <source>
        <dbReference type="RuleBase" id="RU363032"/>
    </source>
</evidence>
<comment type="similarity">
    <text evidence="7">Belongs to the binding-protein-dependent transport system permease family.</text>
</comment>
<evidence type="ECO:0000256" key="4">
    <source>
        <dbReference type="ARBA" id="ARBA00022692"/>
    </source>
</evidence>
<name>A0A923RMM6_9FIRM</name>
<organism evidence="9 10">
    <name type="scientific">Anaerosacchariphilus hominis</name>
    <dbReference type="NCBI Taxonomy" id="2763017"/>
    <lineage>
        <taxon>Bacteria</taxon>
        <taxon>Bacillati</taxon>
        <taxon>Bacillota</taxon>
        <taxon>Clostridia</taxon>
        <taxon>Lachnospirales</taxon>
        <taxon>Lachnospiraceae</taxon>
        <taxon>Anaerosacchariphilus</taxon>
    </lineage>
</organism>
<dbReference type="Gene3D" id="1.10.3720.10">
    <property type="entry name" value="MetI-like"/>
    <property type="match status" value="1"/>
</dbReference>
<feature type="transmembrane region" description="Helical" evidence="7">
    <location>
        <begin position="12"/>
        <end position="32"/>
    </location>
</feature>
<feature type="transmembrane region" description="Helical" evidence="7">
    <location>
        <begin position="75"/>
        <end position="95"/>
    </location>
</feature>
<evidence type="ECO:0000256" key="5">
    <source>
        <dbReference type="ARBA" id="ARBA00022989"/>
    </source>
</evidence>
<evidence type="ECO:0000313" key="9">
    <source>
        <dbReference type="EMBL" id="MBC5660458.1"/>
    </source>
</evidence>
<keyword evidence="3" id="KW-1003">Cell membrane</keyword>
<keyword evidence="4 7" id="KW-0812">Transmembrane</keyword>
<evidence type="ECO:0000313" key="10">
    <source>
        <dbReference type="Proteomes" id="UP000649345"/>
    </source>
</evidence>
<feature type="transmembrane region" description="Helical" evidence="7">
    <location>
        <begin position="107"/>
        <end position="128"/>
    </location>
</feature>
<reference evidence="9" key="1">
    <citation type="submission" date="2020-08" db="EMBL/GenBank/DDBJ databases">
        <title>Genome public.</title>
        <authorList>
            <person name="Liu C."/>
            <person name="Sun Q."/>
        </authorList>
    </citation>
    <scope>NUCLEOTIDE SEQUENCE</scope>
    <source>
        <strain evidence="9">NSJ-68</strain>
    </source>
</reference>
<gene>
    <name evidence="9" type="ORF">H8S44_11825</name>
</gene>
<keyword evidence="6 7" id="KW-0472">Membrane</keyword>
<dbReference type="Pfam" id="PF00528">
    <property type="entry name" value="BPD_transp_1"/>
    <property type="match status" value="1"/>
</dbReference>
<evidence type="ECO:0000256" key="6">
    <source>
        <dbReference type="ARBA" id="ARBA00023136"/>
    </source>
</evidence>
<dbReference type="SUPFAM" id="SSF161098">
    <property type="entry name" value="MetI-like"/>
    <property type="match status" value="1"/>
</dbReference>
<keyword evidence="2 7" id="KW-0813">Transport</keyword>
<feature type="transmembrane region" description="Helical" evidence="7">
    <location>
        <begin position="140"/>
        <end position="161"/>
    </location>
</feature>
<dbReference type="InterPro" id="IPR035906">
    <property type="entry name" value="MetI-like_sf"/>
</dbReference>
<protein>
    <submittedName>
        <fullName evidence="9">Carbohydrate ABC transporter permease</fullName>
    </submittedName>
</protein>
<dbReference type="AlphaFoldDB" id="A0A923RMM6"/>
<feature type="domain" description="ABC transmembrane type-1" evidence="8">
    <location>
        <begin position="72"/>
        <end position="262"/>
    </location>
</feature>
<dbReference type="RefSeq" id="WP_186872313.1">
    <property type="nucleotide sequence ID" value="NZ_JACOOR010000006.1"/>
</dbReference>
<dbReference type="GO" id="GO:0005886">
    <property type="term" value="C:plasma membrane"/>
    <property type="evidence" value="ECO:0007669"/>
    <property type="project" value="UniProtKB-SubCell"/>
</dbReference>
<dbReference type="PANTHER" id="PTHR43744:SF8">
    <property type="entry name" value="SN-GLYCEROL-3-PHOSPHATE TRANSPORT SYSTEM PERMEASE PROTEIN UGPE"/>
    <property type="match status" value="1"/>
</dbReference>
<dbReference type="CDD" id="cd06261">
    <property type="entry name" value="TM_PBP2"/>
    <property type="match status" value="1"/>
</dbReference>
<dbReference type="PANTHER" id="PTHR43744">
    <property type="entry name" value="ABC TRANSPORTER PERMEASE PROTEIN MG189-RELATED-RELATED"/>
    <property type="match status" value="1"/>
</dbReference>
<keyword evidence="5 7" id="KW-1133">Transmembrane helix</keyword>
<dbReference type="GO" id="GO:0055085">
    <property type="term" value="P:transmembrane transport"/>
    <property type="evidence" value="ECO:0007669"/>
    <property type="project" value="InterPro"/>
</dbReference>
<evidence type="ECO:0000256" key="2">
    <source>
        <dbReference type="ARBA" id="ARBA00022448"/>
    </source>
</evidence>
<evidence type="ECO:0000259" key="8">
    <source>
        <dbReference type="PROSITE" id="PS50928"/>
    </source>
</evidence>
<dbReference type="PROSITE" id="PS50928">
    <property type="entry name" value="ABC_TM1"/>
    <property type="match status" value="1"/>
</dbReference>
<evidence type="ECO:0000256" key="3">
    <source>
        <dbReference type="ARBA" id="ARBA00022475"/>
    </source>
</evidence>
<feature type="transmembrane region" description="Helical" evidence="7">
    <location>
        <begin position="182"/>
        <end position="207"/>
    </location>
</feature>
<keyword evidence="10" id="KW-1185">Reference proteome</keyword>
<feature type="transmembrane region" description="Helical" evidence="7">
    <location>
        <begin position="241"/>
        <end position="262"/>
    </location>
</feature>
<dbReference type="InterPro" id="IPR000515">
    <property type="entry name" value="MetI-like"/>
</dbReference>